<feature type="region of interest" description="Disordered" evidence="4">
    <location>
        <begin position="298"/>
        <end position="339"/>
    </location>
</feature>
<keyword evidence="7" id="KW-1185">Reference proteome</keyword>
<dbReference type="PANTHER" id="PTHR24559">
    <property type="entry name" value="TRANSPOSON TY3-I GAG-POL POLYPROTEIN"/>
    <property type="match status" value="1"/>
</dbReference>
<dbReference type="GO" id="GO:0003723">
    <property type="term" value="F:RNA binding"/>
    <property type="evidence" value="ECO:0007669"/>
    <property type="project" value="UniProtKB-UniRule"/>
</dbReference>
<dbReference type="SMART" id="SM00360">
    <property type="entry name" value="RRM"/>
    <property type="match status" value="1"/>
</dbReference>
<evidence type="ECO:0000313" key="7">
    <source>
        <dbReference type="Proteomes" id="UP001274896"/>
    </source>
</evidence>
<name>A0AAE0Q5I5_9TELE</name>
<feature type="domain" description="RRM" evidence="5">
    <location>
        <begin position="197"/>
        <end position="271"/>
    </location>
</feature>
<accession>A0AAE0Q5I5</accession>
<dbReference type="InterPro" id="IPR035979">
    <property type="entry name" value="RBD_domain_sf"/>
</dbReference>
<proteinExistence type="inferred from homology"/>
<reference evidence="6" key="1">
    <citation type="submission" date="2023-06" db="EMBL/GenBank/DDBJ databases">
        <title>Male Hemibagrus guttatus genome.</title>
        <authorList>
            <person name="Bian C."/>
        </authorList>
    </citation>
    <scope>NUCLEOTIDE SEQUENCE</scope>
    <source>
        <strain evidence="6">Male_cb2023</strain>
        <tissue evidence="6">Muscle</tissue>
    </source>
</reference>
<dbReference type="Gene3D" id="3.30.70.270">
    <property type="match status" value="1"/>
</dbReference>
<dbReference type="InterPro" id="IPR012677">
    <property type="entry name" value="Nucleotide-bd_a/b_plait_sf"/>
</dbReference>
<dbReference type="InterPro" id="IPR053134">
    <property type="entry name" value="RNA-dir_DNA_polymerase"/>
</dbReference>
<dbReference type="PROSITE" id="PS50102">
    <property type="entry name" value="RRM"/>
    <property type="match status" value="1"/>
</dbReference>
<dbReference type="Gene3D" id="3.30.70.330">
    <property type="match status" value="1"/>
</dbReference>
<dbReference type="InterPro" id="IPR000504">
    <property type="entry name" value="RRM_dom"/>
</dbReference>
<dbReference type="EC" id="3.1.26.4" evidence="2"/>
<evidence type="ECO:0000256" key="1">
    <source>
        <dbReference type="ARBA" id="ARBA00010879"/>
    </source>
</evidence>
<sequence>NTIQATIPQEYNDLWEVFSKERAADLPAHRPWDCAIELINNAMQAPKCRLYPLSIPERRAMEEYIEEALASGYIRPSTSTGGGLIFLPALEQLRGATVFTKLDLRSAYNLVHIKEGDKCKTAFHTSSGHFEYLVKPYGLTNALAVFQSLINKVFRDILNKYVIAYIDDILIYSSSLTEHIQHVRTILNRLLSICFPANLYPLPLTLECKKLHLCSLFYSWCCLLQIMMENGRSRRFGFVCFKSSEEAMIAMKEMNGRMWGRKPVYVGVAQRREEHQAYLTHLNNIPQNLDEPALVHQQTRSTERPSSSQVPCASDDCTKVSPPTSVDTAPVASVEQHPAVDSVPAVETVQSMDSVPAVETVQSVGSVPAVETVQSVDIVPAVETVRSVDSVPAVETI</sequence>
<dbReference type="EMBL" id="JAUCMX010000022">
    <property type="protein sequence ID" value="KAK3513952.1"/>
    <property type="molecule type" value="Genomic_DNA"/>
</dbReference>
<dbReference type="SUPFAM" id="SSF54928">
    <property type="entry name" value="RNA-binding domain, RBD"/>
    <property type="match status" value="1"/>
</dbReference>
<dbReference type="InterPro" id="IPR043502">
    <property type="entry name" value="DNA/RNA_pol_sf"/>
</dbReference>
<comment type="caution">
    <text evidence="6">The sequence shown here is derived from an EMBL/GenBank/DDBJ whole genome shotgun (WGS) entry which is preliminary data.</text>
</comment>
<dbReference type="Pfam" id="PF00076">
    <property type="entry name" value="RRM_1"/>
    <property type="match status" value="1"/>
</dbReference>
<dbReference type="PANTHER" id="PTHR24559:SF440">
    <property type="entry name" value="RIBONUCLEASE H"/>
    <property type="match status" value="1"/>
</dbReference>
<dbReference type="InterPro" id="IPR000477">
    <property type="entry name" value="RT_dom"/>
</dbReference>
<evidence type="ECO:0000259" key="5">
    <source>
        <dbReference type="PROSITE" id="PS50102"/>
    </source>
</evidence>
<dbReference type="Proteomes" id="UP001274896">
    <property type="component" value="Unassembled WGS sequence"/>
</dbReference>
<gene>
    <name evidence="6" type="ORF">QTP70_032803</name>
</gene>
<dbReference type="CDD" id="cd01647">
    <property type="entry name" value="RT_LTR"/>
    <property type="match status" value="1"/>
</dbReference>
<feature type="non-terminal residue" evidence="6">
    <location>
        <position position="1"/>
    </location>
</feature>
<evidence type="ECO:0000313" key="6">
    <source>
        <dbReference type="EMBL" id="KAK3513952.1"/>
    </source>
</evidence>
<dbReference type="GO" id="GO:0004523">
    <property type="term" value="F:RNA-DNA hybrid ribonuclease activity"/>
    <property type="evidence" value="ECO:0007669"/>
    <property type="project" value="UniProtKB-EC"/>
</dbReference>
<organism evidence="6 7">
    <name type="scientific">Hemibagrus guttatus</name>
    <dbReference type="NCBI Taxonomy" id="175788"/>
    <lineage>
        <taxon>Eukaryota</taxon>
        <taxon>Metazoa</taxon>
        <taxon>Chordata</taxon>
        <taxon>Craniata</taxon>
        <taxon>Vertebrata</taxon>
        <taxon>Euteleostomi</taxon>
        <taxon>Actinopterygii</taxon>
        <taxon>Neopterygii</taxon>
        <taxon>Teleostei</taxon>
        <taxon>Ostariophysi</taxon>
        <taxon>Siluriformes</taxon>
        <taxon>Bagridae</taxon>
        <taxon>Hemibagrus</taxon>
    </lineage>
</organism>
<protein>
    <recommendedName>
        <fullName evidence="2">ribonuclease H</fullName>
        <ecNumber evidence="2">3.1.26.4</ecNumber>
    </recommendedName>
</protein>
<dbReference type="InterPro" id="IPR043128">
    <property type="entry name" value="Rev_trsase/Diguanyl_cyclase"/>
</dbReference>
<keyword evidence="3" id="KW-0694">RNA-binding</keyword>
<evidence type="ECO:0000256" key="4">
    <source>
        <dbReference type="SAM" id="MobiDB-lite"/>
    </source>
</evidence>
<dbReference type="SUPFAM" id="SSF56672">
    <property type="entry name" value="DNA/RNA polymerases"/>
    <property type="match status" value="1"/>
</dbReference>
<comment type="similarity">
    <text evidence="1">Belongs to the beta type-B retroviral polymerase family. HERV class-II K(HML-2) pol subfamily.</text>
</comment>
<dbReference type="Gene3D" id="3.10.10.10">
    <property type="entry name" value="HIV Type 1 Reverse Transcriptase, subunit A, domain 1"/>
    <property type="match status" value="1"/>
</dbReference>
<dbReference type="Pfam" id="PF00078">
    <property type="entry name" value="RVT_1"/>
    <property type="match status" value="1"/>
</dbReference>
<evidence type="ECO:0000256" key="2">
    <source>
        <dbReference type="ARBA" id="ARBA00012180"/>
    </source>
</evidence>
<evidence type="ECO:0000256" key="3">
    <source>
        <dbReference type="PROSITE-ProRule" id="PRU00176"/>
    </source>
</evidence>
<feature type="compositionally biased region" description="Polar residues" evidence="4">
    <location>
        <begin position="298"/>
        <end position="311"/>
    </location>
</feature>
<dbReference type="AlphaFoldDB" id="A0AAE0Q5I5"/>